<sequence length="308" mass="36046">MKMKYSVEIKQKAIEYYLVGYSAKKISTIIGANEATIRKWLKENNITIRNGGSYNKIYNDEFINKIKKLYDEGFNTIEITKMLGLKRGIVSYLLRENGYKLNHRGPKSKIGREDYFDNIDSSDKAYFLGWLMADGNVSIYNGQYSIKIHISYKDKELINQFLKYIKSTNKVKLKKGKYPSYYVSLTSKHMCESLMKYGIVPQKTGFECFPKSIPKEFKRDFIRGVFDGDGITDIRNCRSGFVGSNNLVNNILAELNKSNLRVFNTHSKNVYYFLGGKKFSRELFKYMYEDATLYLKRKYDRMKYICNN</sequence>
<gene>
    <name evidence="2" type="ORF">H6A19_00420</name>
</gene>
<reference evidence="2 3" key="1">
    <citation type="journal article" date="2021" name="Sci. Rep.">
        <title>The distribution of antibiotic resistance genes in chicken gut microbiota commensals.</title>
        <authorList>
            <person name="Juricova H."/>
            <person name="Matiasovicova J."/>
            <person name="Kubasova T."/>
            <person name="Cejkova D."/>
            <person name="Rychlik I."/>
        </authorList>
    </citation>
    <scope>NUCLEOTIDE SEQUENCE [LARGE SCALE GENOMIC DNA]</scope>
    <source>
        <strain evidence="2 3">An435</strain>
    </source>
</reference>
<name>A0ABS2FBQ9_9CLOT</name>
<dbReference type="Gene3D" id="1.10.10.60">
    <property type="entry name" value="Homeodomain-like"/>
    <property type="match status" value="1"/>
</dbReference>
<evidence type="ECO:0000313" key="3">
    <source>
        <dbReference type="Proteomes" id="UP000767334"/>
    </source>
</evidence>
<dbReference type="InterPro" id="IPR010332">
    <property type="entry name" value="ATPase_terminase-su_N"/>
</dbReference>
<evidence type="ECO:0000259" key="1">
    <source>
        <dbReference type="PROSITE" id="PS50819"/>
    </source>
</evidence>
<dbReference type="InterPro" id="IPR009057">
    <property type="entry name" value="Homeodomain-like_sf"/>
</dbReference>
<dbReference type="SUPFAM" id="SSF46689">
    <property type="entry name" value="Homeodomain-like"/>
    <property type="match status" value="1"/>
</dbReference>
<dbReference type="Gene3D" id="3.10.28.10">
    <property type="entry name" value="Homing endonucleases"/>
    <property type="match status" value="1"/>
</dbReference>
<dbReference type="EMBL" id="JACJLL010000002">
    <property type="protein sequence ID" value="MBM6817814.1"/>
    <property type="molecule type" value="Genomic_DNA"/>
</dbReference>
<proteinExistence type="predicted"/>
<dbReference type="Pfam" id="PF06056">
    <property type="entry name" value="Terminase_5"/>
    <property type="match status" value="1"/>
</dbReference>
<dbReference type="SUPFAM" id="SSF55608">
    <property type="entry name" value="Homing endonucleases"/>
    <property type="match status" value="2"/>
</dbReference>
<comment type="caution">
    <text evidence="2">The sequence shown here is derived from an EMBL/GenBank/DDBJ whole genome shotgun (WGS) entry which is preliminary data.</text>
</comment>
<evidence type="ECO:0000313" key="2">
    <source>
        <dbReference type="EMBL" id="MBM6817814.1"/>
    </source>
</evidence>
<feature type="domain" description="DOD-type homing endonuclease" evidence="1">
    <location>
        <begin position="127"/>
        <end position="230"/>
    </location>
</feature>
<keyword evidence="3" id="KW-1185">Reference proteome</keyword>
<dbReference type="InterPro" id="IPR027434">
    <property type="entry name" value="Homing_endonucl"/>
</dbReference>
<dbReference type="InterPro" id="IPR004042">
    <property type="entry name" value="Intein_endonuc_central"/>
</dbReference>
<dbReference type="PROSITE" id="PS50819">
    <property type="entry name" value="INTEIN_ENDONUCLEASE"/>
    <property type="match status" value="1"/>
</dbReference>
<organism evidence="2 3">
    <name type="scientific">Clostridium saudiense</name>
    <dbReference type="NCBI Taxonomy" id="1414720"/>
    <lineage>
        <taxon>Bacteria</taxon>
        <taxon>Bacillati</taxon>
        <taxon>Bacillota</taxon>
        <taxon>Clostridia</taxon>
        <taxon>Eubacteriales</taxon>
        <taxon>Clostridiaceae</taxon>
        <taxon>Clostridium</taxon>
    </lineage>
</organism>
<accession>A0ABS2FBQ9</accession>
<dbReference type="Proteomes" id="UP000767334">
    <property type="component" value="Unassembled WGS sequence"/>
</dbReference>
<protein>
    <submittedName>
        <fullName evidence="2">MerR family transcriptional regulator</fullName>
    </submittedName>
</protein>